<organism evidence="3 4">
    <name type="scientific">Cyphellophora europaea (strain CBS 101466)</name>
    <name type="common">Phialophora europaea</name>
    <dbReference type="NCBI Taxonomy" id="1220924"/>
    <lineage>
        <taxon>Eukaryota</taxon>
        <taxon>Fungi</taxon>
        <taxon>Dikarya</taxon>
        <taxon>Ascomycota</taxon>
        <taxon>Pezizomycotina</taxon>
        <taxon>Eurotiomycetes</taxon>
        <taxon>Chaetothyriomycetidae</taxon>
        <taxon>Chaetothyriales</taxon>
        <taxon>Cyphellophoraceae</taxon>
        <taxon>Cyphellophora</taxon>
    </lineage>
</organism>
<evidence type="ECO:0000256" key="2">
    <source>
        <dbReference type="SAM" id="MobiDB-lite"/>
    </source>
</evidence>
<feature type="transmembrane region" description="Helical" evidence="1">
    <location>
        <begin position="37"/>
        <end position="54"/>
    </location>
</feature>
<dbReference type="AlphaFoldDB" id="W2SHA6"/>
<dbReference type="PANTHER" id="PTHR12300">
    <property type="entry name" value="HVA22-LIKE PROTEINS"/>
    <property type="match status" value="1"/>
</dbReference>
<dbReference type="eggNOG" id="KOG1726">
    <property type="taxonomic scope" value="Eukaryota"/>
</dbReference>
<dbReference type="InParanoid" id="W2SHA6"/>
<comment type="caution">
    <text evidence="1">Lacks conserved residue(s) required for the propagation of feature annotation.</text>
</comment>
<feature type="transmembrane region" description="Helical" evidence="1">
    <location>
        <begin position="6"/>
        <end position="25"/>
    </location>
</feature>
<dbReference type="GeneID" id="19968780"/>
<dbReference type="HOGENOM" id="CLU_048918_0_0_1"/>
<dbReference type="EMBL" id="KB822711">
    <property type="protein sequence ID" value="ETN47249.1"/>
    <property type="molecule type" value="Genomic_DNA"/>
</dbReference>
<dbReference type="STRING" id="1220924.W2SHA6"/>
<keyword evidence="4" id="KW-1185">Reference proteome</keyword>
<evidence type="ECO:0000256" key="1">
    <source>
        <dbReference type="RuleBase" id="RU362006"/>
    </source>
</evidence>
<comment type="subcellular location">
    <subcellularLocation>
        <location evidence="1">Membrane</location>
        <topology evidence="1">Multi-pass membrane protein</topology>
    </subcellularLocation>
</comment>
<reference evidence="3 4" key="1">
    <citation type="submission" date="2013-03" db="EMBL/GenBank/DDBJ databases">
        <title>The Genome Sequence of Phialophora europaea CBS 101466.</title>
        <authorList>
            <consortium name="The Broad Institute Genomics Platform"/>
            <person name="Cuomo C."/>
            <person name="de Hoog S."/>
            <person name="Gorbushina A."/>
            <person name="Walker B."/>
            <person name="Young S.K."/>
            <person name="Zeng Q."/>
            <person name="Gargeya S."/>
            <person name="Fitzgerald M."/>
            <person name="Haas B."/>
            <person name="Abouelleil A."/>
            <person name="Allen A.W."/>
            <person name="Alvarado L."/>
            <person name="Arachchi H.M."/>
            <person name="Berlin A.M."/>
            <person name="Chapman S.B."/>
            <person name="Gainer-Dewar J."/>
            <person name="Goldberg J."/>
            <person name="Griggs A."/>
            <person name="Gujja S."/>
            <person name="Hansen M."/>
            <person name="Howarth C."/>
            <person name="Imamovic A."/>
            <person name="Ireland A."/>
            <person name="Larimer J."/>
            <person name="McCowan C."/>
            <person name="Murphy C."/>
            <person name="Pearson M."/>
            <person name="Poon T.W."/>
            <person name="Priest M."/>
            <person name="Roberts A."/>
            <person name="Saif S."/>
            <person name="Shea T."/>
            <person name="Sisk P."/>
            <person name="Sykes S."/>
            <person name="Wortman J."/>
            <person name="Nusbaum C."/>
            <person name="Birren B."/>
        </authorList>
    </citation>
    <scope>NUCLEOTIDE SEQUENCE [LARGE SCALE GENOMIC DNA]</scope>
    <source>
        <strain evidence="3 4">CBS 101466</strain>
    </source>
</reference>
<evidence type="ECO:0000313" key="3">
    <source>
        <dbReference type="EMBL" id="ETN47249.1"/>
    </source>
</evidence>
<feature type="compositionally biased region" description="Basic and acidic residues" evidence="2">
    <location>
        <begin position="215"/>
        <end position="226"/>
    </location>
</feature>
<accession>W2SHA6</accession>
<keyword evidence="1" id="KW-1133">Transmembrane helix</keyword>
<dbReference type="Proteomes" id="UP000030752">
    <property type="component" value="Unassembled WGS sequence"/>
</dbReference>
<dbReference type="InterPro" id="IPR004345">
    <property type="entry name" value="TB2_DP1_HVA22"/>
</dbReference>
<feature type="region of interest" description="Disordered" evidence="2">
    <location>
        <begin position="252"/>
        <end position="344"/>
    </location>
</feature>
<protein>
    <recommendedName>
        <fullName evidence="1">Protein YOP1</fullName>
    </recommendedName>
</protein>
<dbReference type="RefSeq" id="XP_008711961.1">
    <property type="nucleotide sequence ID" value="XM_008713739.1"/>
</dbReference>
<dbReference type="PANTHER" id="PTHR12300:SF177">
    <property type="entry name" value="PROTEIN YOP1"/>
    <property type="match status" value="1"/>
</dbReference>
<sequence>MFGFVADLISSVTCIILPAYISYKALRSRDPAQSHPWLIYFTVLSLVQLADAYTVFITGWIPFFGIVRLFFMLYLVLPQTQGAKIIYLNYLEPYVVHHENQIDEFITLVHNQLNSVGFGYLNVIIEFVREKVLRQQSPQPPPQQTGAGNYSSYANDLMSRFLMPQARPSADQPVGGIYGALSGFASSALAGTAGGRTRGMDDAASVPDSLATDASNKDSSQRAKYISDQRERLTGILRQLESEQQNIDLAYGSAGSMPKSRSATSFVNVDHDDFQPPPPVTGKNSSRNSSGGNWGQAAQAAAGFFGGDDKKGGRESSGWSAARDITAAISSGLDRDDNKGDRRR</sequence>
<dbReference type="OrthoDB" id="434647at2759"/>
<proteinExistence type="inferred from homology"/>
<dbReference type="GO" id="GO:0016020">
    <property type="term" value="C:membrane"/>
    <property type="evidence" value="ECO:0007669"/>
    <property type="project" value="UniProtKB-SubCell"/>
</dbReference>
<evidence type="ECO:0000313" key="4">
    <source>
        <dbReference type="Proteomes" id="UP000030752"/>
    </source>
</evidence>
<comment type="similarity">
    <text evidence="1">Belongs to the DP1 family.</text>
</comment>
<feature type="region of interest" description="Disordered" evidence="2">
    <location>
        <begin position="197"/>
        <end position="226"/>
    </location>
</feature>
<name>W2SHA6_CYPE1</name>
<dbReference type="Pfam" id="PF03134">
    <property type="entry name" value="TB2_DP1_HVA22"/>
    <property type="match status" value="1"/>
</dbReference>
<keyword evidence="1" id="KW-0812">Transmembrane</keyword>
<keyword evidence="1" id="KW-0472">Membrane</keyword>
<feature type="compositionally biased region" description="Basic and acidic residues" evidence="2">
    <location>
        <begin position="333"/>
        <end position="344"/>
    </location>
</feature>
<gene>
    <name evidence="3" type="ORF">HMPREF1541_01441</name>
</gene>
<dbReference type="VEuPathDB" id="FungiDB:HMPREF1541_01441"/>
<feature type="compositionally biased region" description="Low complexity" evidence="2">
    <location>
        <begin position="282"/>
        <end position="303"/>
    </location>
</feature>